<accession>A0ABP5WV78</accession>
<evidence type="ECO:0000313" key="2">
    <source>
        <dbReference type="Proteomes" id="UP001501231"/>
    </source>
</evidence>
<dbReference type="EMBL" id="BAAARW010000021">
    <property type="protein sequence ID" value="GAA2436877.1"/>
    <property type="molecule type" value="Genomic_DNA"/>
</dbReference>
<dbReference type="Gene3D" id="3.40.50.2300">
    <property type="match status" value="1"/>
</dbReference>
<gene>
    <name evidence="1" type="ORF">GCM10010191_59650</name>
</gene>
<evidence type="ECO:0008006" key="3">
    <source>
        <dbReference type="Google" id="ProtNLM"/>
    </source>
</evidence>
<proteinExistence type="predicted"/>
<dbReference type="Proteomes" id="UP001501231">
    <property type="component" value="Unassembled WGS sequence"/>
</dbReference>
<name>A0ABP5WV78_9ACTN</name>
<evidence type="ECO:0000313" key="1">
    <source>
        <dbReference type="EMBL" id="GAA2436877.1"/>
    </source>
</evidence>
<comment type="caution">
    <text evidence="1">The sequence shown here is derived from an EMBL/GenBank/DDBJ whole genome shotgun (WGS) entry which is preliminary data.</text>
</comment>
<dbReference type="InterPro" id="IPR036196">
    <property type="entry name" value="Ptyr_pPase_sf"/>
</dbReference>
<protein>
    <recommendedName>
        <fullName evidence="3">Phosphotyrosine protein phosphatase I domain-containing protein</fullName>
    </recommendedName>
</protein>
<sequence length="85" mass="9075">MDAARPTHIRDVLQPGDLVVAVCDNAYEDLRKTSALHWSVPDPVRAGTDEAFQAAFADIAARVDRLAPAITKSPEATPPSALEPP</sequence>
<dbReference type="SUPFAM" id="SSF52788">
    <property type="entry name" value="Phosphotyrosine protein phosphatases I"/>
    <property type="match status" value="1"/>
</dbReference>
<organism evidence="1 2">
    <name type="scientific">Actinomadura vinacea</name>
    <dbReference type="NCBI Taxonomy" id="115336"/>
    <lineage>
        <taxon>Bacteria</taxon>
        <taxon>Bacillati</taxon>
        <taxon>Actinomycetota</taxon>
        <taxon>Actinomycetes</taxon>
        <taxon>Streptosporangiales</taxon>
        <taxon>Thermomonosporaceae</taxon>
        <taxon>Actinomadura</taxon>
    </lineage>
</organism>
<keyword evidence="2" id="KW-1185">Reference proteome</keyword>
<reference evidence="2" key="1">
    <citation type="journal article" date="2019" name="Int. J. Syst. Evol. Microbiol.">
        <title>The Global Catalogue of Microorganisms (GCM) 10K type strain sequencing project: providing services to taxonomists for standard genome sequencing and annotation.</title>
        <authorList>
            <consortium name="The Broad Institute Genomics Platform"/>
            <consortium name="The Broad Institute Genome Sequencing Center for Infectious Disease"/>
            <person name="Wu L."/>
            <person name="Ma J."/>
        </authorList>
    </citation>
    <scope>NUCLEOTIDE SEQUENCE [LARGE SCALE GENOMIC DNA]</scope>
    <source>
        <strain evidence="2">JCM 3325</strain>
    </source>
</reference>
<dbReference type="RefSeq" id="WP_344593412.1">
    <property type="nucleotide sequence ID" value="NZ_BAAARW010000021.1"/>
</dbReference>